<dbReference type="EMBL" id="BAABQM010000001">
    <property type="protein sequence ID" value="GAA5414405.1"/>
    <property type="molecule type" value="Genomic_DNA"/>
</dbReference>
<proteinExistence type="predicted"/>
<keyword evidence="2" id="KW-1185">Reference proteome</keyword>
<accession>A0ABP9U5U3</accession>
<dbReference type="RefSeq" id="WP_353289570.1">
    <property type="nucleotide sequence ID" value="NZ_BAABQM010000001.1"/>
</dbReference>
<protein>
    <submittedName>
        <fullName evidence="1">Uncharacterized protein</fullName>
    </submittedName>
</protein>
<gene>
    <name evidence="1" type="ORF">UREOM_1160</name>
</gene>
<evidence type="ECO:0000313" key="1">
    <source>
        <dbReference type="EMBL" id="GAA5414405.1"/>
    </source>
</evidence>
<dbReference type="Proteomes" id="UP001449582">
    <property type="component" value="Unassembled WGS sequence"/>
</dbReference>
<sequence length="118" mass="13531">MKEVLLKLEVGQAPMNSTSGTQADGQIIYQLNTGIQEIDTDPELNELNNAIAILHRSYYTLLADGTYELNKAFAQRQTENLLQLIRQMIKRLDTIQMALNSFYTSDEMTKWVLQTFKD</sequence>
<reference evidence="1" key="1">
    <citation type="submission" date="2024-02" db="EMBL/GenBank/DDBJ databases">
        <title>Draft genome sequence of new strains in genus Ureaplasma.</title>
        <authorList>
            <person name="Nakajima Y."/>
            <person name="Segawa T."/>
        </authorList>
    </citation>
    <scope>NUCLEOTIDE SEQUENCE [LARGE SCALE GENOMIC DNA]</scope>
    <source>
        <strain evidence="1">OM1</strain>
    </source>
</reference>
<name>A0ABP9U5U3_9BACT</name>
<organism evidence="1 2">
    <name type="scientific">Ureaplasma ceti</name>
    <dbReference type="NCBI Taxonomy" id="3119530"/>
    <lineage>
        <taxon>Bacteria</taxon>
        <taxon>Bacillati</taxon>
        <taxon>Mycoplasmatota</taxon>
        <taxon>Mycoplasmoidales</taxon>
        <taxon>Mycoplasmoidaceae</taxon>
        <taxon>Ureaplasma</taxon>
    </lineage>
</organism>
<evidence type="ECO:0000313" key="2">
    <source>
        <dbReference type="Proteomes" id="UP001449582"/>
    </source>
</evidence>
<comment type="caution">
    <text evidence="1">The sequence shown here is derived from an EMBL/GenBank/DDBJ whole genome shotgun (WGS) entry which is preliminary data.</text>
</comment>